<evidence type="ECO:0000256" key="1">
    <source>
        <dbReference type="ARBA" id="ARBA00004651"/>
    </source>
</evidence>
<dbReference type="RefSeq" id="WP_071658510.1">
    <property type="nucleotide sequence ID" value="NZ_MLCF01000146.1"/>
</dbReference>
<evidence type="ECO:0000256" key="4">
    <source>
        <dbReference type="ARBA" id="ARBA00022692"/>
    </source>
</evidence>
<feature type="transmembrane region" description="Helical" evidence="7">
    <location>
        <begin position="228"/>
        <end position="250"/>
    </location>
</feature>
<feature type="transmembrane region" description="Helical" evidence="7">
    <location>
        <begin position="100"/>
        <end position="120"/>
    </location>
</feature>
<evidence type="ECO:0000256" key="5">
    <source>
        <dbReference type="ARBA" id="ARBA00022989"/>
    </source>
</evidence>
<feature type="transmembrane region" description="Helical" evidence="7">
    <location>
        <begin position="31"/>
        <end position="50"/>
    </location>
</feature>
<evidence type="ECO:0000313" key="9">
    <source>
        <dbReference type="EMBL" id="OIV35491.1"/>
    </source>
</evidence>
<dbReference type="Gene3D" id="1.10.3720.10">
    <property type="entry name" value="MetI-like"/>
    <property type="match status" value="1"/>
</dbReference>
<name>A0A1J7BA10_9ACTN</name>
<dbReference type="CDD" id="cd06261">
    <property type="entry name" value="TM_PBP2"/>
    <property type="match status" value="1"/>
</dbReference>
<reference evidence="9 10" key="1">
    <citation type="submission" date="2016-10" db="EMBL/GenBank/DDBJ databases">
        <title>Genome sequence of Streptomyces gilvigriseus MUSC 26.</title>
        <authorList>
            <person name="Lee L.-H."/>
            <person name="Ser H.-L."/>
        </authorList>
    </citation>
    <scope>NUCLEOTIDE SEQUENCE [LARGE SCALE GENOMIC DNA]</scope>
    <source>
        <strain evidence="9 10">MUSC 26</strain>
    </source>
</reference>
<organism evidence="9 10">
    <name type="scientific">Mangrovactinospora gilvigrisea</name>
    <dbReference type="NCBI Taxonomy" id="1428644"/>
    <lineage>
        <taxon>Bacteria</taxon>
        <taxon>Bacillati</taxon>
        <taxon>Actinomycetota</taxon>
        <taxon>Actinomycetes</taxon>
        <taxon>Kitasatosporales</taxon>
        <taxon>Streptomycetaceae</taxon>
        <taxon>Mangrovactinospora</taxon>
    </lineage>
</organism>
<dbReference type="STRING" id="1428644.BIV57_21060"/>
<comment type="subcellular location">
    <subcellularLocation>
        <location evidence="1 7">Cell membrane</location>
        <topology evidence="1 7">Multi-pass membrane protein</topology>
    </subcellularLocation>
</comment>
<dbReference type="InterPro" id="IPR035906">
    <property type="entry name" value="MetI-like_sf"/>
</dbReference>
<comment type="caution">
    <text evidence="9">The sequence shown here is derived from an EMBL/GenBank/DDBJ whole genome shotgun (WGS) entry which is preliminary data.</text>
</comment>
<feature type="transmembrane region" description="Helical" evidence="7">
    <location>
        <begin position="288"/>
        <end position="308"/>
    </location>
</feature>
<dbReference type="InterPro" id="IPR050809">
    <property type="entry name" value="UgpAE/MalFG_permease"/>
</dbReference>
<dbReference type="PANTHER" id="PTHR43227">
    <property type="entry name" value="BLL4140 PROTEIN"/>
    <property type="match status" value="1"/>
</dbReference>
<evidence type="ECO:0000256" key="6">
    <source>
        <dbReference type="ARBA" id="ARBA00023136"/>
    </source>
</evidence>
<keyword evidence="10" id="KW-1185">Reference proteome</keyword>
<dbReference type="PANTHER" id="PTHR43227:SF11">
    <property type="entry name" value="BLL4140 PROTEIN"/>
    <property type="match status" value="1"/>
</dbReference>
<keyword evidence="3" id="KW-1003">Cell membrane</keyword>
<evidence type="ECO:0000259" key="8">
    <source>
        <dbReference type="PROSITE" id="PS50928"/>
    </source>
</evidence>
<evidence type="ECO:0000256" key="7">
    <source>
        <dbReference type="RuleBase" id="RU363032"/>
    </source>
</evidence>
<dbReference type="InterPro" id="IPR000515">
    <property type="entry name" value="MetI-like"/>
</dbReference>
<comment type="similarity">
    <text evidence="7">Belongs to the binding-protein-dependent transport system permease family.</text>
</comment>
<evidence type="ECO:0000256" key="2">
    <source>
        <dbReference type="ARBA" id="ARBA00022448"/>
    </source>
</evidence>
<keyword evidence="5 7" id="KW-1133">Transmembrane helix</keyword>
<keyword evidence="6 7" id="KW-0472">Membrane</keyword>
<dbReference type="PROSITE" id="PS50928">
    <property type="entry name" value="ABC_TM1"/>
    <property type="match status" value="1"/>
</dbReference>
<dbReference type="Proteomes" id="UP000243342">
    <property type="component" value="Unassembled WGS sequence"/>
</dbReference>
<evidence type="ECO:0000313" key="10">
    <source>
        <dbReference type="Proteomes" id="UP000243342"/>
    </source>
</evidence>
<dbReference type="EMBL" id="MLCF01000146">
    <property type="protein sequence ID" value="OIV35491.1"/>
    <property type="molecule type" value="Genomic_DNA"/>
</dbReference>
<gene>
    <name evidence="9" type="ORF">BIV57_21060</name>
</gene>
<dbReference type="Pfam" id="PF00528">
    <property type="entry name" value="BPD_transp_1"/>
    <property type="match status" value="1"/>
</dbReference>
<accession>A0A1J7BA10</accession>
<dbReference type="GO" id="GO:0055085">
    <property type="term" value="P:transmembrane transport"/>
    <property type="evidence" value="ECO:0007669"/>
    <property type="project" value="InterPro"/>
</dbReference>
<dbReference type="GO" id="GO:0005886">
    <property type="term" value="C:plasma membrane"/>
    <property type="evidence" value="ECO:0007669"/>
    <property type="project" value="UniProtKB-SubCell"/>
</dbReference>
<feature type="domain" description="ABC transmembrane type-1" evidence="8">
    <location>
        <begin position="92"/>
        <end position="309"/>
    </location>
</feature>
<feature type="transmembrane region" description="Helical" evidence="7">
    <location>
        <begin position="183"/>
        <end position="207"/>
    </location>
</feature>
<keyword evidence="4 7" id="KW-0812">Transmembrane</keyword>
<proteinExistence type="inferred from homology"/>
<protein>
    <submittedName>
        <fullName evidence="9">Sugar ABC transporter permease</fullName>
    </submittedName>
</protein>
<evidence type="ECO:0000256" key="3">
    <source>
        <dbReference type="ARBA" id="ARBA00022475"/>
    </source>
</evidence>
<dbReference type="SUPFAM" id="SSF161098">
    <property type="entry name" value="MetI-like"/>
    <property type="match status" value="1"/>
</dbReference>
<dbReference type="OrthoDB" id="9785836at2"/>
<feature type="transmembrane region" description="Helical" evidence="7">
    <location>
        <begin position="132"/>
        <end position="152"/>
    </location>
</feature>
<sequence length="322" mass="36306">MTTPGYRTELTAAETKARKRKLLRRDIKRDWQLYALLAAPVAFLLIFNYWPMLGLQIAFKDYNPLKGIWGSPWVGFANFDRFFHIYQFWQIIENTVILNFYQLAAGTPLPIILALAINYAARKWFSRAVQMVSYAPHFISTVVIVGMLGLFLDPQMGLVNHFFNLFGINSVDFLGKPGLFRHIYVWSGVWQNLGFSTIVYLAALAGIDPSLHEAAIVDGATKLQRMRHIDLPGIMPVAIILFILNMGQALTTGFEKVLLMQNSLNLSTSEVIDTYVYKVGLASELPQYSYAAAIGMFQSAVGLLLIWISNRVARRITGSGLW</sequence>
<keyword evidence="2 7" id="KW-0813">Transport</keyword>
<dbReference type="AlphaFoldDB" id="A0A1J7BA10"/>